<evidence type="ECO:0000313" key="2">
    <source>
        <dbReference type="EMBL" id="JAH69992.1"/>
    </source>
</evidence>
<proteinExistence type="predicted"/>
<dbReference type="AlphaFoldDB" id="A0A0E9UW00"/>
<name>A0A0E9UW00_ANGAN</name>
<dbReference type="EMBL" id="GBXM01038585">
    <property type="protein sequence ID" value="JAH69992.1"/>
    <property type="molecule type" value="Transcribed_RNA"/>
</dbReference>
<organism evidence="2">
    <name type="scientific">Anguilla anguilla</name>
    <name type="common">European freshwater eel</name>
    <name type="synonym">Muraena anguilla</name>
    <dbReference type="NCBI Taxonomy" id="7936"/>
    <lineage>
        <taxon>Eukaryota</taxon>
        <taxon>Metazoa</taxon>
        <taxon>Chordata</taxon>
        <taxon>Craniata</taxon>
        <taxon>Vertebrata</taxon>
        <taxon>Euteleostomi</taxon>
        <taxon>Actinopterygii</taxon>
        <taxon>Neopterygii</taxon>
        <taxon>Teleostei</taxon>
        <taxon>Anguilliformes</taxon>
        <taxon>Anguillidae</taxon>
        <taxon>Anguilla</taxon>
    </lineage>
</organism>
<evidence type="ECO:0000256" key="1">
    <source>
        <dbReference type="SAM" id="Phobius"/>
    </source>
</evidence>
<feature type="transmembrane region" description="Helical" evidence="1">
    <location>
        <begin position="20"/>
        <end position="37"/>
    </location>
</feature>
<accession>A0A0E9UW00</accession>
<reference evidence="2" key="2">
    <citation type="journal article" date="2015" name="Fish Shellfish Immunol.">
        <title>Early steps in the European eel (Anguilla anguilla)-Vibrio vulnificus interaction in the gills: Role of the RtxA13 toxin.</title>
        <authorList>
            <person name="Callol A."/>
            <person name="Pajuelo D."/>
            <person name="Ebbesson L."/>
            <person name="Teles M."/>
            <person name="MacKenzie S."/>
            <person name="Amaro C."/>
        </authorList>
    </citation>
    <scope>NUCLEOTIDE SEQUENCE</scope>
</reference>
<sequence length="38" mass="4370">MVRGFFRVHLAQRQASGRWLIICWCLLTQPGLCIGLLL</sequence>
<reference evidence="2" key="1">
    <citation type="submission" date="2014-11" db="EMBL/GenBank/DDBJ databases">
        <authorList>
            <person name="Amaro Gonzalez C."/>
        </authorList>
    </citation>
    <scope>NUCLEOTIDE SEQUENCE</scope>
</reference>
<keyword evidence="1" id="KW-1133">Transmembrane helix</keyword>
<protein>
    <submittedName>
        <fullName evidence="2">Uncharacterized protein</fullName>
    </submittedName>
</protein>
<keyword evidence="1" id="KW-0472">Membrane</keyword>
<keyword evidence="1" id="KW-0812">Transmembrane</keyword>